<dbReference type="Proteomes" id="UP001597176">
    <property type="component" value="Unassembled WGS sequence"/>
</dbReference>
<evidence type="ECO:0000313" key="1">
    <source>
        <dbReference type="EMBL" id="MFD1300736.1"/>
    </source>
</evidence>
<proteinExistence type="predicted"/>
<reference evidence="2" key="1">
    <citation type="journal article" date="2019" name="Int. J. Syst. Evol. Microbiol.">
        <title>The Global Catalogue of Microorganisms (GCM) 10K type strain sequencing project: providing services to taxonomists for standard genome sequencing and annotation.</title>
        <authorList>
            <consortium name="The Broad Institute Genomics Platform"/>
            <consortium name="The Broad Institute Genome Sequencing Center for Infectious Disease"/>
            <person name="Wu L."/>
            <person name="Ma J."/>
        </authorList>
    </citation>
    <scope>NUCLEOTIDE SEQUENCE [LARGE SCALE GENOMIC DNA]</scope>
    <source>
        <strain evidence="2">CCUG 56108</strain>
    </source>
</reference>
<dbReference type="EMBL" id="JBHTND010000003">
    <property type="protein sequence ID" value="MFD1300736.1"/>
    <property type="molecule type" value="Genomic_DNA"/>
</dbReference>
<gene>
    <name evidence="1" type="ORF">ACFQ4G_03940</name>
</gene>
<protein>
    <submittedName>
        <fullName evidence="1">Uncharacterized protein</fullName>
    </submittedName>
</protein>
<evidence type="ECO:0000313" key="2">
    <source>
        <dbReference type="Proteomes" id="UP001597176"/>
    </source>
</evidence>
<sequence length="77" mass="8697">MHVVRDPFVPDALAERLRAKRRNTRPVASLACEPARPVFAELLDGRGHGTGQFVRLSQGMVERIAKVMREEMSHEDT</sequence>
<dbReference type="RefSeq" id="WP_238208712.1">
    <property type="nucleotide sequence ID" value="NZ_JBHTND010000003.1"/>
</dbReference>
<accession>A0ABW3WVX6</accession>
<organism evidence="1 2">
    <name type="scientific">Methylobacterium marchantiae</name>
    <dbReference type="NCBI Taxonomy" id="600331"/>
    <lineage>
        <taxon>Bacteria</taxon>
        <taxon>Pseudomonadati</taxon>
        <taxon>Pseudomonadota</taxon>
        <taxon>Alphaproteobacteria</taxon>
        <taxon>Hyphomicrobiales</taxon>
        <taxon>Methylobacteriaceae</taxon>
        <taxon>Methylobacterium</taxon>
    </lineage>
</organism>
<keyword evidence="2" id="KW-1185">Reference proteome</keyword>
<name>A0ABW3WVX6_9HYPH</name>
<comment type="caution">
    <text evidence="1">The sequence shown here is derived from an EMBL/GenBank/DDBJ whole genome shotgun (WGS) entry which is preliminary data.</text>
</comment>